<dbReference type="EMBL" id="CACRUX010000007">
    <property type="protein sequence ID" value="VYT69888.1"/>
    <property type="molecule type" value="Genomic_DNA"/>
</dbReference>
<reference evidence="9" key="1">
    <citation type="submission" date="2019-11" db="EMBL/GenBank/DDBJ databases">
        <authorList>
            <person name="Feng L."/>
        </authorList>
    </citation>
    <scope>NUCLEOTIDE SEQUENCE</scope>
    <source>
        <strain evidence="9">VrattiLFYP33</strain>
    </source>
</reference>
<keyword evidence="6 8" id="KW-1133">Transmembrane helix</keyword>
<feature type="transmembrane region" description="Helical" evidence="8">
    <location>
        <begin position="308"/>
        <end position="331"/>
    </location>
</feature>
<gene>
    <name evidence="9" type="primary">pucK</name>
    <name evidence="9" type="ORF">VRLFYP33_02472</name>
</gene>
<accession>A0A6N2YVU1</accession>
<dbReference type="PROSITE" id="PS01116">
    <property type="entry name" value="XANTH_URACIL_PERMASE"/>
    <property type="match status" value="1"/>
</dbReference>
<sequence length="425" mass="44909">MELRKSQTFFLGLQHVLAMYAGAVIVPIIVGSSLNLTTMQIAYLIGADLLTSGIATLLQVWRNRFFGIGLPVVLGCTFTAVFPMIAIGKELGLGAIYGAIITSGLIVFIISHWFGKLVRFFPPVVTGSIVTVIGVTLVPVAMNNLAGGLGSPDFGSVMNLSLGFAVLAFILILNRLFKGYIQAISVLLGLIVGTIAAFFLGMVDFTPVAEATWAHIPQPFYFGLPTFHASAILTMTIVAMVSMVESTGVFLALGEICDRKLTPKDLAHGYRAEGLASIIGGIFNSFPYTTFSQNVGLVELSKVRKTTVIVVCGIMLVVLGLVPKFAALATIIPTSVLGGAMIAMFGMVCAAGIRMLGKADLTDSNTMLIAACSITLGLGVTVTPNLFAQFPSSVRILLESGIVVGALTAVVLNILFNYDKIKESK</sequence>
<dbReference type="Pfam" id="PF00860">
    <property type="entry name" value="Xan_ur_permease"/>
    <property type="match status" value="1"/>
</dbReference>
<feature type="transmembrane region" description="Helical" evidence="8">
    <location>
        <begin position="337"/>
        <end position="356"/>
    </location>
</feature>
<dbReference type="InterPro" id="IPR006043">
    <property type="entry name" value="NCS2"/>
</dbReference>
<evidence type="ECO:0000256" key="4">
    <source>
        <dbReference type="ARBA" id="ARBA00022475"/>
    </source>
</evidence>
<proteinExistence type="inferred from homology"/>
<evidence type="ECO:0000256" key="1">
    <source>
        <dbReference type="ARBA" id="ARBA00004651"/>
    </source>
</evidence>
<dbReference type="NCBIfam" id="TIGR03173">
    <property type="entry name" value="pbuX"/>
    <property type="match status" value="1"/>
</dbReference>
<feature type="transmembrane region" description="Helical" evidence="8">
    <location>
        <begin position="154"/>
        <end position="173"/>
    </location>
</feature>
<evidence type="ECO:0000256" key="6">
    <source>
        <dbReference type="ARBA" id="ARBA00022989"/>
    </source>
</evidence>
<feature type="transmembrane region" description="Helical" evidence="8">
    <location>
        <begin position="94"/>
        <end position="114"/>
    </location>
</feature>
<dbReference type="PANTHER" id="PTHR42810">
    <property type="entry name" value="PURINE PERMEASE C1399.01C-RELATED"/>
    <property type="match status" value="1"/>
</dbReference>
<dbReference type="OrthoDB" id="9805749at2"/>
<dbReference type="PANTHER" id="PTHR42810:SF4">
    <property type="entry name" value="URIC ACID TRANSPORTER UACT"/>
    <property type="match status" value="1"/>
</dbReference>
<dbReference type="NCBIfam" id="NF037981">
    <property type="entry name" value="NCS2_1"/>
    <property type="match status" value="1"/>
</dbReference>
<feature type="transmembrane region" description="Helical" evidence="8">
    <location>
        <begin position="180"/>
        <end position="200"/>
    </location>
</feature>
<keyword evidence="5 8" id="KW-0812">Transmembrane</keyword>
<feature type="transmembrane region" description="Helical" evidence="8">
    <location>
        <begin position="368"/>
        <end position="390"/>
    </location>
</feature>
<keyword evidence="7 8" id="KW-0472">Membrane</keyword>
<dbReference type="GeneID" id="91963609"/>
<dbReference type="AlphaFoldDB" id="A0A6N2YVU1"/>
<keyword evidence="3" id="KW-0813">Transport</keyword>
<dbReference type="GO" id="GO:0042907">
    <property type="term" value="F:xanthine transmembrane transporter activity"/>
    <property type="evidence" value="ECO:0007669"/>
    <property type="project" value="TreeGrafter"/>
</dbReference>
<dbReference type="GO" id="GO:0005886">
    <property type="term" value="C:plasma membrane"/>
    <property type="evidence" value="ECO:0007669"/>
    <property type="project" value="UniProtKB-SubCell"/>
</dbReference>
<evidence type="ECO:0000256" key="8">
    <source>
        <dbReference type="SAM" id="Phobius"/>
    </source>
</evidence>
<keyword evidence="4" id="KW-1003">Cell membrane</keyword>
<feature type="transmembrane region" description="Helical" evidence="8">
    <location>
        <begin position="68"/>
        <end position="88"/>
    </location>
</feature>
<comment type="similarity">
    <text evidence="2">Belongs to the nucleobase:cation symporter-2 (NCS2) (TC 2.A.40) family.</text>
</comment>
<dbReference type="InterPro" id="IPR006042">
    <property type="entry name" value="Xan_ur_permease"/>
</dbReference>
<evidence type="ECO:0000256" key="7">
    <source>
        <dbReference type="ARBA" id="ARBA00023136"/>
    </source>
</evidence>
<dbReference type="NCBIfam" id="TIGR00801">
    <property type="entry name" value="ncs2"/>
    <property type="match status" value="1"/>
</dbReference>
<dbReference type="RefSeq" id="WP_127058393.1">
    <property type="nucleotide sequence ID" value="NZ_CACRUX010000007.1"/>
</dbReference>
<feature type="transmembrane region" description="Helical" evidence="8">
    <location>
        <begin position="9"/>
        <end position="29"/>
    </location>
</feature>
<comment type="subcellular location">
    <subcellularLocation>
        <location evidence="1">Cell membrane</location>
        <topology evidence="1">Multi-pass membrane protein</topology>
    </subcellularLocation>
</comment>
<evidence type="ECO:0000313" key="9">
    <source>
        <dbReference type="EMBL" id="VYT69888.1"/>
    </source>
</evidence>
<evidence type="ECO:0000256" key="5">
    <source>
        <dbReference type="ARBA" id="ARBA00022692"/>
    </source>
</evidence>
<feature type="transmembrane region" description="Helical" evidence="8">
    <location>
        <begin position="41"/>
        <end position="61"/>
    </location>
</feature>
<feature type="transmembrane region" description="Helical" evidence="8">
    <location>
        <begin position="121"/>
        <end position="142"/>
    </location>
</feature>
<dbReference type="InterPro" id="IPR017588">
    <property type="entry name" value="UacT-like"/>
</dbReference>
<name>A0A6N2YVU1_9FIRM</name>
<feature type="transmembrane region" description="Helical" evidence="8">
    <location>
        <begin position="396"/>
        <end position="416"/>
    </location>
</feature>
<evidence type="ECO:0000256" key="2">
    <source>
        <dbReference type="ARBA" id="ARBA00008821"/>
    </source>
</evidence>
<protein>
    <submittedName>
        <fullName evidence="9">Uric acid permease PucK</fullName>
    </submittedName>
</protein>
<organism evidence="9">
    <name type="scientific">Veillonella ratti</name>
    <dbReference type="NCBI Taxonomy" id="103892"/>
    <lineage>
        <taxon>Bacteria</taxon>
        <taxon>Bacillati</taxon>
        <taxon>Bacillota</taxon>
        <taxon>Negativicutes</taxon>
        <taxon>Veillonellales</taxon>
        <taxon>Veillonellaceae</taxon>
        <taxon>Veillonella</taxon>
    </lineage>
</organism>
<evidence type="ECO:0000256" key="3">
    <source>
        <dbReference type="ARBA" id="ARBA00022448"/>
    </source>
</evidence>